<evidence type="ECO:0000256" key="2">
    <source>
        <dbReference type="SAM" id="MobiDB-lite"/>
    </source>
</evidence>
<dbReference type="EMBL" id="FOWC01000010">
    <property type="protein sequence ID" value="SFQ28336.1"/>
    <property type="molecule type" value="Genomic_DNA"/>
</dbReference>
<feature type="compositionally biased region" description="Basic and acidic residues" evidence="2">
    <location>
        <begin position="101"/>
        <end position="111"/>
    </location>
</feature>
<feature type="region of interest" description="Disordered" evidence="2">
    <location>
        <begin position="100"/>
        <end position="125"/>
    </location>
</feature>
<protein>
    <submittedName>
        <fullName evidence="3">Uncharacterized protein</fullName>
    </submittedName>
</protein>
<dbReference type="AlphaFoldDB" id="A0A1I5X924"/>
<dbReference type="STRING" id="112413.SAMN05421854_11099"/>
<evidence type="ECO:0000313" key="4">
    <source>
        <dbReference type="Proteomes" id="UP000199137"/>
    </source>
</evidence>
<feature type="coiled-coil region" evidence="1">
    <location>
        <begin position="232"/>
        <end position="259"/>
    </location>
</feature>
<proteinExistence type="predicted"/>
<evidence type="ECO:0000313" key="3">
    <source>
        <dbReference type="EMBL" id="SFQ28336.1"/>
    </source>
</evidence>
<keyword evidence="1" id="KW-0175">Coiled coil</keyword>
<dbReference type="Proteomes" id="UP000199137">
    <property type="component" value="Unassembled WGS sequence"/>
</dbReference>
<dbReference type="RefSeq" id="WP_093575657.1">
    <property type="nucleotide sequence ID" value="NZ_FOWC01000010.1"/>
</dbReference>
<name>A0A1I5X924_9PSEU</name>
<organism evidence="3 4">
    <name type="scientific">Amycolatopsis rubida</name>
    <dbReference type="NCBI Taxonomy" id="112413"/>
    <lineage>
        <taxon>Bacteria</taxon>
        <taxon>Bacillati</taxon>
        <taxon>Actinomycetota</taxon>
        <taxon>Actinomycetes</taxon>
        <taxon>Pseudonocardiales</taxon>
        <taxon>Pseudonocardiaceae</taxon>
        <taxon>Amycolatopsis</taxon>
    </lineage>
</organism>
<dbReference type="OrthoDB" id="3526885at2"/>
<reference evidence="3 4" key="1">
    <citation type="submission" date="2016-10" db="EMBL/GenBank/DDBJ databases">
        <authorList>
            <person name="de Groot N.N."/>
        </authorList>
    </citation>
    <scope>NUCLEOTIDE SEQUENCE [LARGE SCALE GENOMIC DNA]</scope>
    <source>
        <strain evidence="3 4">DSM 44637</strain>
    </source>
</reference>
<accession>A0A1I5X924</accession>
<sequence>MENVAGWIAGLGRGGDAGAGRLLHELICGGVPQSLAGLARATGQSEAKVLREANRLQDSGILTETRVGRSRMVAANAAHPLYGPIAEALYLALGTIPPEGGDSRPEVRVPPKEPSSNVGEDVFDGPGLATARARARLVSRRALPALRDLRCAVESAYKQWHSERDRETFHRIGDLGTLVAAAEHRLVSSAHHAQHVKGARRVGRNAWAAATREVRAEADRIEDLVTGWAVPSADARREIDRKQHELSDTQAALARLAADGHPPPPDLAEPLQRRILEARAAVLRIEETARPLSRLGTQPHEIGSAGERLLAEQLAAIAADLRAQADDMDAEAGLTERHPGQA</sequence>
<evidence type="ECO:0000256" key="1">
    <source>
        <dbReference type="SAM" id="Coils"/>
    </source>
</evidence>
<gene>
    <name evidence="3" type="ORF">SAMN05421854_11099</name>
</gene>